<keyword evidence="3" id="KW-1185">Reference proteome</keyword>
<dbReference type="EMBL" id="NGKU01000001">
    <property type="protein sequence ID" value="OTN77501.1"/>
    <property type="molecule type" value="Genomic_DNA"/>
</dbReference>
<reference evidence="2 3" key="1">
    <citation type="submission" date="2017-05" db="EMBL/GenBank/DDBJ databases">
        <title>The Genome Sequence of Enterococcus sp. 8G7_MSG3316.</title>
        <authorList>
            <consortium name="The Broad Institute Genomics Platform"/>
            <consortium name="The Broad Institute Genomic Center for Infectious Diseases"/>
            <person name="Earl A."/>
            <person name="Manson A."/>
            <person name="Schwartman J."/>
            <person name="Gilmore M."/>
            <person name="Abouelleil A."/>
            <person name="Cao P."/>
            <person name="Chapman S."/>
            <person name="Cusick C."/>
            <person name="Shea T."/>
            <person name="Young S."/>
            <person name="Neafsey D."/>
            <person name="Nusbaum C."/>
            <person name="Birren B."/>
        </authorList>
    </citation>
    <scope>NUCLEOTIDE SEQUENCE [LARGE SCALE GENOMIC DNA]</scope>
    <source>
        <strain evidence="2 3">8G7_MSG3316</strain>
    </source>
</reference>
<feature type="region of interest" description="Disordered" evidence="1">
    <location>
        <begin position="1"/>
        <end position="21"/>
    </location>
</feature>
<evidence type="ECO:0000313" key="3">
    <source>
        <dbReference type="Proteomes" id="UP000195043"/>
    </source>
</evidence>
<protein>
    <submittedName>
        <fullName evidence="2">Uncharacterized protein</fullName>
    </submittedName>
</protein>
<accession>A0A242A9V2</accession>
<organism evidence="2 3">
    <name type="scientific">Candidatus Enterococcus testudinis</name>
    <dbReference type="NCBI Taxonomy" id="1834191"/>
    <lineage>
        <taxon>Bacteria</taxon>
        <taxon>Bacillati</taxon>
        <taxon>Bacillota</taxon>
        <taxon>Bacilli</taxon>
        <taxon>Lactobacillales</taxon>
        <taxon>Enterococcaceae</taxon>
        <taxon>Enterococcus</taxon>
    </lineage>
</organism>
<dbReference type="AlphaFoldDB" id="A0A242A9V2"/>
<feature type="compositionally biased region" description="Basic and acidic residues" evidence="1">
    <location>
        <begin position="12"/>
        <end position="21"/>
    </location>
</feature>
<evidence type="ECO:0000313" key="2">
    <source>
        <dbReference type="EMBL" id="OTN77501.1"/>
    </source>
</evidence>
<dbReference type="Proteomes" id="UP000195043">
    <property type="component" value="Unassembled WGS sequence"/>
</dbReference>
<comment type="caution">
    <text evidence="2">The sequence shown here is derived from an EMBL/GenBank/DDBJ whole genome shotgun (WGS) entry which is preliminary data.</text>
</comment>
<name>A0A242A9V2_9ENTE</name>
<feature type="compositionally biased region" description="Polar residues" evidence="1">
    <location>
        <begin position="1"/>
        <end position="11"/>
    </location>
</feature>
<gene>
    <name evidence="2" type="ORF">A5886_002601</name>
</gene>
<evidence type="ECO:0000256" key="1">
    <source>
        <dbReference type="SAM" id="MobiDB-lite"/>
    </source>
</evidence>
<dbReference type="STRING" id="1834191.A5886_002601"/>
<sequence length="68" mass="7509">MKVVATVTSPSRRSESCEAKEKEYPHISSQLRSACMRDLVDQFGDAVKRGVRGNVGSQSRILLVGDDR</sequence>
<proteinExistence type="predicted"/>